<reference evidence="1" key="2">
    <citation type="submission" date="2020-06" db="EMBL/GenBank/DDBJ databases">
        <title>Helianthus annuus Genome sequencing and assembly Release 2.</title>
        <authorList>
            <person name="Gouzy J."/>
            <person name="Langlade N."/>
            <person name="Munos S."/>
        </authorList>
    </citation>
    <scope>NUCLEOTIDE SEQUENCE</scope>
    <source>
        <tissue evidence="1">Leaves</tissue>
    </source>
</reference>
<name>A0A9K3IL92_HELAN</name>
<dbReference type="Gramene" id="mRNA:HanXRQr2_Chr07g0295281">
    <property type="protein sequence ID" value="CDS:HanXRQr2_Chr07g0295281.1"/>
    <property type="gene ID" value="HanXRQr2_Chr07g0295281"/>
</dbReference>
<sequence>MGFRNILKTLNLHRLSPFQRLLQSTPYPLSLSLSFSTIQLNSSMFRSLSTRRNHRGYDQLIKDQSSSEPKMQRSTTLPANFFGDYPLKTALEPPKLAKSDPVAKQAKKVSKVHPFFSLFERKSRKKKATAKPEFSRYMQYLKEGGVWDANSDKPVIY</sequence>
<evidence type="ECO:0000313" key="2">
    <source>
        <dbReference type="Proteomes" id="UP000215914"/>
    </source>
</evidence>
<evidence type="ECO:0000313" key="1">
    <source>
        <dbReference type="EMBL" id="KAF5798642.1"/>
    </source>
</evidence>
<dbReference type="PANTHER" id="PTHR35291:SF3">
    <property type="entry name" value="PROTEIN SHROOM-LIKE"/>
    <property type="match status" value="1"/>
</dbReference>
<dbReference type="PANTHER" id="PTHR35291">
    <property type="entry name" value="PROTEIN SHROOM-LIKE"/>
    <property type="match status" value="1"/>
</dbReference>
<accession>A0A9K3IL92</accession>
<proteinExistence type="predicted"/>
<organism evidence="1 2">
    <name type="scientific">Helianthus annuus</name>
    <name type="common">Common sunflower</name>
    <dbReference type="NCBI Taxonomy" id="4232"/>
    <lineage>
        <taxon>Eukaryota</taxon>
        <taxon>Viridiplantae</taxon>
        <taxon>Streptophyta</taxon>
        <taxon>Embryophyta</taxon>
        <taxon>Tracheophyta</taxon>
        <taxon>Spermatophyta</taxon>
        <taxon>Magnoliopsida</taxon>
        <taxon>eudicotyledons</taxon>
        <taxon>Gunneridae</taxon>
        <taxon>Pentapetalae</taxon>
        <taxon>asterids</taxon>
        <taxon>campanulids</taxon>
        <taxon>Asterales</taxon>
        <taxon>Asteraceae</taxon>
        <taxon>Asteroideae</taxon>
        <taxon>Heliantheae alliance</taxon>
        <taxon>Heliantheae</taxon>
        <taxon>Helianthus</taxon>
    </lineage>
</organism>
<dbReference type="AlphaFoldDB" id="A0A9K3IL92"/>
<reference evidence="1" key="1">
    <citation type="journal article" date="2017" name="Nature">
        <title>The sunflower genome provides insights into oil metabolism, flowering and Asterid evolution.</title>
        <authorList>
            <person name="Badouin H."/>
            <person name="Gouzy J."/>
            <person name="Grassa C.J."/>
            <person name="Murat F."/>
            <person name="Staton S.E."/>
            <person name="Cottret L."/>
            <person name="Lelandais-Briere C."/>
            <person name="Owens G.L."/>
            <person name="Carrere S."/>
            <person name="Mayjonade B."/>
            <person name="Legrand L."/>
            <person name="Gill N."/>
            <person name="Kane N.C."/>
            <person name="Bowers J.E."/>
            <person name="Hubner S."/>
            <person name="Bellec A."/>
            <person name="Berard A."/>
            <person name="Berges H."/>
            <person name="Blanchet N."/>
            <person name="Boniface M.C."/>
            <person name="Brunel D."/>
            <person name="Catrice O."/>
            <person name="Chaidir N."/>
            <person name="Claudel C."/>
            <person name="Donnadieu C."/>
            <person name="Faraut T."/>
            <person name="Fievet G."/>
            <person name="Helmstetter N."/>
            <person name="King M."/>
            <person name="Knapp S.J."/>
            <person name="Lai Z."/>
            <person name="Le Paslier M.C."/>
            <person name="Lippi Y."/>
            <person name="Lorenzon L."/>
            <person name="Mandel J.R."/>
            <person name="Marage G."/>
            <person name="Marchand G."/>
            <person name="Marquand E."/>
            <person name="Bret-Mestries E."/>
            <person name="Morien E."/>
            <person name="Nambeesan S."/>
            <person name="Nguyen T."/>
            <person name="Pegot-Espagnet P."/>
            <person name="Pouilly N."/>
            <person name="Raftis F."/>
            <person name="Sallet E."/>
            <person name="Schiex T."/>
            <person name="Thomas J."/>
            <person name="Vandecasteele C."/>
            <person name="Vares D."/>
            <person name="Vear F."/>
            <person name="Vautrin S."/>
            <person name="Crespi M."/>
            <person name="Mangin B."/>
            <person name="Burke J.M."/>
            <person name="Salse J."/>
            <person name="Munos S."/>
            <person name="Vincourt P."/>
            <person name="Rieseberg L.H."/>
            <person name="Langlade N.B."/>
        </authorList>
    </citation>
    <scope>NUCLEOTIDE SEQUENCE</scope>
    <source>
        <tissue evidence="1">Leaves</tissue>
    </source>
</reference>
<protein>
    <submittedName>
        <fullName evidence="1">Uncharacterized protein</fullName>
    </submittedName>
</protein>
<gene>
    <name evidence="1" type="ORF">HanXRQr2_Chr07g0295281</name>
</gene>
<comment type="caution">
    <text evidence="1">The sequence shown here is derived from an EMBL/GenBank/DDBJ whole genome shotgun (WGS) entry which is preliminary data.</text>
</comment>
<dbReference type="EMBL" id="MNCJ02000322">
    <property type="protein sequence ID" value="KAF5798642.1"/>
    <property type="molecule type" value="Genomic_DNA"/>
</dbReference>
<keyword evidence="2" id="KW-1185">Reference proteome</keyword>
<dbReference type="Proteomes" id="UP000215914">
    <property type="component" value="Unassembled WGS sequence"/>
</dbReference>